<evidence type="ECO:0008006" key="4">
    <source>
        <dbReference type="Google" id="ProtNLM"/>
    </source>
</evidence>
<dbReference type="AlphaFoldDB" id="A0A1G9R5L3"/>
<dbReference type="EMBL" id="FNHF01000002">
    <property type="protein sequence ID" value="SDM18596.1"/>
    <property type="molecule type" value="Genomic_DNA"/>
</dbReference>
<dbReference type="OrthoDB" id="2970578at2"/>
<dbReference type="STRING" id="482461.SAMN05216244_1834"/>
<dbReference type="RefSeq" id="WP_074598532.1">
    <property type="nucleotide sequence ID" value="NZ_FNHF01000002.1"/>
</dbReference>
<protein>
    <recommendedName>
        <fullName evidence="4">Lipoprotein</fullName>
    </recommendedName>
</protein>
<dbReference type="PROSITE" id="PS51257">
    <property type="entry name" value="PROKAR_LIPOPROTEIN"/>
    <property type="match status" value="1"/>
</dbReference>
<keyword evidence="1" id="KW-0732">Signal</keyword>
<keyword evidence="3" id="KW-1185">Reference proteome</keyword>
<evidence type="ECO:0000313" key="2">
    <source>
        <dbReference type="EMBL" id="SDM18596.1"/>
    </source>
</evidence>
<evidence type="ECO:0000256" key="1">
    <source>
        <dbReference type="SAM" id="SignalP"/>
    </source>
</evidence>
<reference evidence="3" key="1">
    <citation type="submission" date="2016-10" db="EMBL/GenBank/DDBJ databases">
        <authorList>
            <person name="Varghese N."/>
            <person name="Submissions S."/>
        </authorList>
    </citation>
    <scope>NUCLEOTIDE SEQUENCE [LARGE SCALE GENOMIC DNA]</scope>
    <source>
        <strain evidence="3">CGMCC 1.6199</strain>
    </source>
</reference>
<proteinExistence type="predicted"/>
<accession>A0A1G9R5L3</accession>
<dbReference type="Proteomes" id="UP000182347">
    <property type="component" value="Unassembled WGS sequence"/>
</dbReference>
<gene>
    <name evidence="2" type="ORF">SAMN05216244_1834</name>
</gene>
<sequence>MKSRIGLMLLFLMFLLVLGACQNGGNAQESTEQEQEEKNYLYESETVKVTETSGWSKHDSPSNDGEENILFQNDNVKAILTLVSDEKSLDEIKNELKSSFGNTEAIEENEKYLSLKSNRKESVRTDIYLDSGDEQTGILIFMTPFEEYEKNQAVIEEFKKNVQFY</sequence>
<name>A0A1G9R5L3_9BACI</name>
<feature type="chain" id="PRO_5038979878" description="Lipoprotein" evidence="1">
    <location>
        <begin position="20"/>
        <end position="165"/>
    </location>
</feature>
<feature type="signal peptide" evidence="1">
    <location>
        <begin position="1"/>
        <end position="19"/>
    </location>
</feature>
<evidence type="ECO:0000313" key="3">
    <source>
        <dbReference type="Proteomes" id="UP000182347"/>
    </source>
</evidence>
<organism evidence="2 3">
    <name type="scientific">Sediminibacillus halophilus</name>
    <dbReference type="NCBI Taxonomy" id="482461"/>
    <lineage>
        <taxon>Bacteria</taxon>
        <taxon>Bacillati</taxon>
        <taxon>Bacillota</taxon>
        <taxon>Bacilli</taxon>
        <taxon>Bacillales</taxon>
        <taxon>Bacillaceae</taxon>
        <taxon>Sediminibacillus</taxon>
    </lineage>
</organism>